<keyword evidence="1" id="KW-1133">Transmembrane helix</keyword>
<sequence length="293" mass="32458">MEERPSDRPPPDKTFLEKAAIVVAPGSVIFAMLYYLGRTRVNAYYSVFGISVTELGLSTEEFLLASPNATFFPLWILLLAGLVGLMGFALLDRRLARTQGSRTRRRIYRAAAVAGAVLLLFSFIAVYVRPGWYVAPLLGALGAAAALFGLALRRSGSRAAAAGPAPGGGRERLRTLVGAVLVAMLTLCVFSGVAWYVHREGRAVALRELREGLDDRPSVRVYADKPVFGIPERLLEKYQPYRYVYDRFAVLTTSSTRYYLVPRTPPVGRLVTIRRDDPTMRVEVEQAVMRRGR</sequence>
<keyword evidence="3" id="KW-1185">Reference proteome</keyword>
<protein>
    <recommendedName>
        <fullName evidence="4">DUF3592 domain-containing protein</fullName>
    </recommendedName>
</protein>
<keyword evidence="1" id="KW-0812">Transmembrane</keyword>
<feature type="transmembrane region" description="Helical" evidence="1">
    <location>
        <begin position="71"/>
        <end position="91"/>
    </location>
</feature>
<feature type="transmembrane region" description="Helical" evidence="1">
    <location>
        <begin position="20"/>
        <end position="36"/>
    </location>
</feature>
<evidence type="ECO:0008006" key="4">
    <source>
        <dbReference type="Google" id="ProtNLM"/>
    </source>
</evidence>
<gene>
    <name evidence="2" type="ORF">IHE55_05365</name>
</gene>
<feature type="transmembrane region" description="Helical" evidence="1">
    <location>
        <begin position="133"/>
        <end position="152"/>
    </location>
</feature>
<feature type="transmembrane region" description="Helical" evidence="1">
    <location>
        <begin position="173"/>
        <end position="197"/>
    </location>
</feature>
<comment type="caution">
    <text evidence="2">The sequence shown here is derived from an EMBL/GenBank/DDBJ whole genome shotgun (WGS) entry which is preliminary data.</text>
</comment>
<feature type="transmembrane region" description="Helical" evidence="1">
    <location>
        <begin position="107"/>
        <end position="127"/>
    </location>
</feature>
<evidence type="ECO:0000313" key="2">
    <source>
        <dbReference type="EMBL" id="MBH5334262.1"/>
    </source>
</evidence>
<evidence type="ECO:0000256" key="1">
    <source>
        <dbReference type="SAM" id="Phobius"/>
    </source>
</evidence>
<dbReference type="Proteomes" id="UP000807371">
    <property type="component" value="Unassembled WGS sequence"/>
</dbReference>
<accession>A0ABS0NGI8</accession>
<keyword evidence="1" id="KW-0472">Membrane</keyword>
<dbReference type="EMBL" id="JACYXC010000001">
    <property type="protein sequence ID" value="MBH5334262.1"/>
    <property type="molecule type" value="Genomic_DNA"/>
</dbReference>
<proteinExistence type="predicted"/>
<reference evidence="2 3" key="1">
    <citation type="submission" date="2020-09" db="EMBL/GenBank/DDBJ databases">
        <title>Biosynthesis of the nuclear factor of activated T cells inhibitor NFAT-133 and its congeners in Streptomyces pactum.</title>
        <authorList>
            <person name="Zhou W."/>
            <person name="Posri P."/>
            <person name="Abugrain M.E."/>
            <person name="Weisberg A.J."/>
            <person name="Chang J.H."/>
            <person name="Mahmud T."/>
        </authorList>
    </citation>
    <scope>NUCLEOTIDE SEQUENCE [LARGE SCALE GENOMIC DNA]</scope>
    <source>
        <strain evidence="2 3">ATCC 27456</strain>
    </source>
</reference>
<dbReference type="RefSeq" id="WP_197987980.1">
    <property type="nucleotide sequence ID" value="NZ_JACYXC010000001.1"/>
</dbReference>
<organism evidence="2 3">
    <name type="scientific">Streptomyces pactum</name>
    <dbReference type="NCBI Taxonomy" id="68249"/>
    <lineage>
        <taxon>Bacteria</taxon>
        <taxon>Bacillati</taxon>
        <taxon>Actinomycetota</taxon>
        <taxon>Actinomycetes</taxon>
        <taxon>Kitasatosporales</taxon>
        <taxon>Streptomycetaceae</taxon>
        <taxon>Streptomyces</taxon>
    </lineage>
</organism>
<feature type="transmembrane region" description="Helical" evidence="1">
    <location>
        <begin position="43"/>
        <end position="65"/>
    </location>
</feature>
<evidence type="ECO:0000313" key="3">
    <source>
        <dbReference type="Proteomes" id="UP000807371"/>
    </source>
</evidence>
<name>A0ABS0NGI8_9ACTN</name>